<geneLocation type="plasmid" evidence="2">
    <name>psfrenxt3b</name>
</geneLocation>
<proteinExistence type="predicted"/>
<dbReference type="AlphaFoldDB" id="A0A2L0HC82"/>
<evidence type="ECO:0000313" key="2">
    <source>
        <dbReference type="Proteomes" id="UP000239340"/>
    </source>
</evidence>
<name>A0A2L0HC82_RHIFR</name>
<reference evidence="1 2" key="1">
    <citation type="submission" date="2017-10" db="EMBL/GenBank/DDBJ databases">
        <title>Analysis of the genome sequences of Rhizobium populations associated to common bean (phaseolus vulgaris).</title>
        <authorList>
            <person name="Bustos P."/>
            <person name="Santamaria R.I."/>
            <person name="Miranda-Sanchez F."/>
            <person name="Perez-Carrascal O."/>
            <person name="Juarez S."/>
            <person name="Lozano L."/>
            <person name="Martinez-Flores I."/>
            <person name="Vinuesa P."/>
            <person name="Martinez-Romero E."/>
            <person name="Cevallos M.A."/>
            <person name="Romero D."/>
            <person name="Davila G."/>
            <person name="Gonzalez V."/>
        </authorList>
    </citation>
    <scope>NUCLEOTIDE SEQUENCE [LARGE SCALE GENOMIC DNA]</scope>
    <source>
        <strain evidence="1 2">NXT3</strain>
        <plasmid evidence="2">Plasmid psfrenxt3b</plasmid>
    </source>
</reference>
<evidence type="ECO:0000313" key="1">
    <source>
        <dbReference type="EMBL" id="AUX79075.1"/>
    </source>
</evidence>
<dbReference type="Proteomes" id="UP000239340">
    <property type="component" value="Plasmid pSfreNXT3b"/>
</dbReference>
<accession>A0A2L0HC82</accession>
<sequence>MCACVRRPALTWFRPYEFSHVQRVWQDFAATWSRPQFPHWLMVGAEERLAFEAWDPDSLAAEMRAKACQVRQALLEG</sequence>
<keyword evidence="1" id="KW-0614">Plasmid</keyword>
<protein>
    <submittedName>
        <fullName evidence="1">Uncharacterized protein</fullName>
    </submittedName>
</protein>
<gene>
    <name evidence="1" type="ORF">NXT3_PB00421</name>
</gene>
<dbReference type="EMBL" id="CP024309">
    <property type="protein sequence ID" value="AUX79075.1"/>
    <property type="molecule type" value="Genomic_DNA"/>
</dbReference>
<organism evidence="1 2">
    <name type="scientific">Rhizobium fredii</name>
    <name type="common">Sinorhizobium fredii</name>
    <dbReference type="NCBI Taxonomy" id="380"/>
    <lineage>
        <taxon>Bacteria</taxon>
        <taxon>Pseudomonadati</taxon>
        <taxon>Pseudomonadota</taxon>
        <taxon>Alphaproteobacteria</taxon>
        <taxon>Hyphomicrobiales</taxon>
        <taxon>Rhizobiaceae</taxon>
        <taxon>Sinorhizobium/Ensifer group</taxon>
        <taxon>Sinorhizobium</taxon>
    </lineage>
</organism>